<protein>
    <submittedName>
        <fullName evidence="2">Uncharacterized protein</fullName>
    </submittedName>
</protein>
<sequence length="142" mass="15299">MTDDAESVEKKLQAVEPETVRMIIETVDNEDPVDINAMYEDGGLYDEPVSPLYDPRSPEYCPTSSPELDAEVPVRPACTVRNCVRCASSAITASNELPSNEVMSGGSDGSQAPMTLVDISSSEEDDEVAPRKLPKSSMSLKA</sequence>
<gene>
    <name evidence="3" type="ORF">CYMTET_21344</name>
    <name evidence="2" type="ORF">CYMTET_28322</name>
</gene>
<dbReference type="AlphaFoldDB" id="A0AAE0KW25"/>
<name>A0AAE0KW25_9CHLO</name>
<dbReference type="EMBL" id="LGRX02015916">
    <property type="protein sequence ID" value="KAK3262847.1"/>
    <property type="molecule type" value="Genomic_DNA"/>
</dbReference>
<evidence type="ECO:0000313" key="3">
    <source>
        <dbReference type="EMBL" id="KAK3270248.1"/>
    </source>
</evidence>
<feature type="region of interest" description="Disordered" evidence="1">
    <location>
        <begin position="94"/>
        <end position="142"/>
    </location>
</feature>
<dbReference type="Proteomes" id="UP001190700">
    <property type="component" value="Unassembled WGS sequence"/>
</dbReference>
<comment type="caution">
    <text evidence="2">The sequence shown here is derived from an EMBL/GenBank/DDBJ whole genome shotgun (WGS) entry which is preliminary data.</text>
</comment>
<dbReference type="EMBL" id="LGRX02010504">
    <property type="protein sequence ID" value="KAK3270248.1"/>
    <property type="molecule type" value="Genomic_DNA"/>
</dbReference>
<reference evidence="2" key="2">
    <citation type="submission" date="2023-06" db="EMBL/GenBank/DDBJ databases">
        <title>Long-read-based genome assembly of the green algal bacterivore Cymbomonas tetramitiformis.</title>
        <authorList>
            <person name="Gyaltshen Y."/>
            <person name="Rozenberg A."/>
            <person name="Paasch A."/>
            <person name="Burns J.A."/>
            <person name="Warring S."/>
            <person name="Larson R."/>
            <person name="Maurer-Alcala X."/>
            <person name="Dacks J."/>
            <person name="Kim E."/>
        </authorList>
    </citation>
    <scope>NUCLEOTIDE SEQUENCE</scope>
    <source>
        <strain evidence="2">PLY_AMNH</strain>
    </source>
</reference>
<proteinExistence type="predicted"/>
<organism evidence="2 4">
    <name type="scientific">Cymbomonas tetramitiformis</name>
    <dbReference type="NCBI Taxonomy" id="36881"/>
    <lineage>
        <taxon>Eukaryota</taxon>
        <taxon>Viridiplantae</taxon>
        <taxon>Chlorophyta</taxon>
        <taxon>Pyramimonadophyceae</taxon>
        <taxon>Pyramimonadales</taxon>
        <taxon>Pyramimonadaceae</taxon>
        <taxon>Cymbomonas</taxon>
    </lineage>
</organism>
<evidence type="ECO:0000313" key="2">
    <source>
        <dbReference type="EMBL" id="KAK3262847.1"/>
    </source>
</evidence>
<accession>A0AAE0KW25</accession>
<evidence type="ECO:0000256" key="1">
    <source>
        <dbReference type="SAM" id="MobiDB-lite"/>
    </source>
</evidence>
<reference evidence="2 4" key="1">
    <citation type="journal article" date="2015" name="Genome Biol. Evol.">
        <title>Comparative Genomics of a Bacterivorous Green Alga Reveals Evolutionary Causalities and Consequences of Phago-Mixotrophic Mode of Nutrition.</title>
        <authorList>
            <person name="Burns J.A."/>
            <person name="Paasch A."/>
            <person name="Narechania A."/>
            <person name="Kim E."/>
        </authorList>
    </citation>
    <scope>NUCLEOTIDE SEQUENCE [LARGE SCALE GENOMIC DNA]</scope>
    <source>
        <strain evidence="2">PLY_AMNH</strain>
    </source>
</reference>
<evidence type="ECO:0000313" key="4">
    <source>
        <dbReference type="Proteomes" id="UP001190700"/>
    </source>
</evidence>
<keyword evidence="4" id="KW-1185">Reference proteome</keyword>